<reference evidence="2 3" key="1">
    <citation type="submission" date="2018-06" db="EMBL/GenBank/DDBJ databases">
        <authorList>
            <person name="Strepis N."/>
        </authorList>
    </citation>
    <scope>NUCLEOTIDE SEQUENCE [LARGE SCALE GENOMIC DNA]</scope>
    <source>
        <strain evidence="2">LUCI</strain>
    </source>
</reference>
<dbReference type="EMBL" id="UPPP01000068">
    <property type="protein sequence ID" value="VBB06796.1"/>
    <property type="molecule type" value="Genomic_DNA"/>
</dbReference>
<keyword evidence="1" id="KW-0812">Transmembrane</keyword>
<evidence type="ECO:0008006" key="4">
    <source>
        <dbReference type="Google" id="ProtNLM"/>
    </source>
</evidence>
<dbReference type="PANTHER" id="PTHR40031:SF1">
    <property type="entry name" value="MEMBRANE-BOUND METAL-DEPENDENT HYDROLASE"/>
    <property type="match status" value="1"/>
</dbReference>
<dbReference type="AlphaFoldDB" id="A0A498R2E3"/>
<sequence length="312" mass="35547">MDTMAHALIGFAIAGLSGHQPSLSDPVYIATALGAQAPDFDIIAQVRGNLAYLRQHRSFSHSVPGIVLWSVLISVGIYLIMPHANYIQLFGWSLAGSFSHIITDYFNTHGAALFWPFKRERKSFPLLKVFDPLLLLMMSGTFLFHLPVKQIAGFILSILFMYTGLRYVLRVNITRHLLSSFNHSVDRIWVMPSLKRVFYWDFVIETKTDFIVGEIASLLPQPKIRATLPRQAFTPITIKACETRLGDFFRTFSPFLYFENDEDVASKKVRIYDLRYFLNQQFLHSATIIFGDNDQPCASFIHSSGRTVRIPC</sequence>
<dbReference type="Pfam" id="PF04307">
    <property type="entry name" value="YdjM"/>
    <property type="match status" value="1"/>
</dbReference>
<evidence type="ECO:0000256" key="1">
    <source>
        <dbReference type="SAM" id="Phobius"/>
    </source>
</evidence>
<organism evidence="2 3">
    <name type="scientific">Lucifera butyrica</name>
    <dbReference type="NCBI Taxonomy" id="1351585"/>
    <lineage>
        <taxon>Bacteria</taxon>
        <taxon>Bacillati</taxon>
        <taxon>Bacillota</taxon>
        <taxon>Negativicutes</taxon>
        <taxon>Veillonellales</taxon>
        <taxon>Veillonellaceae</taxon>
        <taxon>Lucifera</taxon>
    </lineage>
</organism>
<keyword evidence="1" id="KW-0472">Membrane</keyword>
<feature type="transmembrane region" description="Helical" evidence="1">
    <location>
        <begin position="151"/>
        <end position="169"/>
    </location>
</feature>
<keyword evidence="1" id="KW-1133">Transmembrane helix</keyword>
<gene>
    <name evidence="2" type="ORF">LUCI_2032</name>
</gene>
<dbReference type="InterPro" id="IPR053170">
    <property type="entry name" value="Transcription_regulator"/>
</dbReference>
<evidence type="ECO:0000313" key="2">
    <source>
        <dbReference type="EMBL" id="VBB06796.1"/>
    </source>
</evidence>
<dbReference type="RefSeq" id="WP_122627748.1">
    <property type="nucleotide sequence ID" value="NZ_UPPP01000068.1"/>
</dbReference>
<dbReference type="PANTHER" id="PTHR40031">
    <property type="entry name" value="HYPOTHETICAL MEMBRANE SPANNING PROTEIN"/>
    <property type="match status" value="1"/>
</dbReference>
<name>A0A498R2E3_9FIRM</name>
<proteinExistence type="predicted"/>
<feature type="transmembrane region" description="Helical" evidence="1">
    <location>
        <begin position="58"/>
        <end position="80"/>
    </location>
</feature>
<feature type="transmembrane region" description="Helical" evidence="1">
    <location>
        <begin position="126"/>
        <end position="145"/>
    </location>
</feature>
<evidence type="ECO:0000313" key="3">
    <source>
        <dbReference type="Proteomes" id="UP000277811"/>
    </source>
</evidence>
<accession>A0A498R2E3</accession>
<keyword evidence="3" id="KW-1185">Reference proteome</keyword>
<protein>
    <recommendedName>
        <fullName evidence="4">Membrane-bound metal-dependent hydrolase</fullName>
    </recommendedName>
</protein>
<dbReference type="OrthoDB" id="245523at2"/>
<dbReference type="InterPro" id="IPR007404">
    <property type="entry name" value="YdjM-like"/>
</dbReference>
<dbReference type="Proteomes" id="UP000277811">
    <property type="component" value="Unassembled WGS sequence"/>
</dbReference>